<dbReference type="EMBL" id="CP054705">
    <property type="protein sequence ID" value="QQK74709.1"/>
    <property type="molecule type" value="Genomic_DNA"/>
</dbReference>
<evidence type="ECO:0000256" key="1">
    <source>
        <dbReference type="ARBA" id="ARBA00022723"/>
    </source>
</evidence>
<dbReference type="InterPro" id="IPR013149">
    <property type="entry name" value="ADH-like_C"/>
</dbReference>
<proteinExistence type="inferred from homology"/>
<feature type="domain" description="Alcohol dehydrogenase-like N-terminal" evidence="6">
    <location>
        <begin position="28"/>
        <end position="145"/>
    </location>
</feature>
<dbReference type="AlphaFoldDB" id="A0A7T6Z0L7"/>
<dbReference type="Proteomes" id="UP000595823">
    <property type="component" value="Chromosome"/>
</dbReference>
<keyword evidence="2 4" id="KW-0862">Zinc</keyword>
<evidence type="ECO:0000256" key="2">
    <source>
        <dbReference type="ARBA" id="ARBA00022833"/>
    </source>
</evidence>
<sequence>MSTKSKAAVLTGKEKIEIKEFPLPKIGNNDGLLRVEACGVCGFDSEAYLFGGNGVHQLPCVIGHEIVGRVDNIGAEASERWSLKTGDRIVVEEYIPCGLCDACLTGNYQQCFDLRYGSMREDHPQTALWGGFSEYMYLHPRSIVHKVDPNVSAELLQLFIPISNGIHWVQEVGKSKVGDTVVIQGPGPMGLGAVIGAKEAGAGKIIVTGLQKDEHRLQIAKDFGADHIFTADTQDIVNEVSEVTNGKMADTVINAATAPQQFVTALDLAGRLGTVVHSGTDYNLSPEFISSKITWKLLTIKGVLGRPKETVGVALRLIESGKYALWKMITHSYSIEEAGKAVHKHAYGEDDCIHVAVVNNNK</sequence>
<evidence type="ECO:0000313" key="8">
    <source>
        <dbReference type="Proteomes" id="UP000595823"/>
    </source>
</evidence>
<dbReference type="PROSITE" id="PS00059">
    <property type="entry name" value="ADH_ZINC"/>
    <property type="match status" value="1"/>
</dbReference>
<keyword evidence="8" id="KW-1185">Reference proteome</keyword>
<organism evidence="7 8">
    <name type="scientific">Salicibibacter cibarius</name>
    <dbReference type="NCBI Taxonomy" id="2743000"/>
    <lineage>
        <taxon>Bacteria</taxon>
        <taxon>Bacillati</taxon>
        <taxon>Bacillota</taxon>
        <taxon>Bacilli</taxon>
        <taxon>Bacillales</taxon>
        <taxon>Bacillaceae</taxon>
        <taxon>Salicibibacter</taxon>
    </lineage>
</organism>
<dbReference type="PANTHER" id="PTHR43401:SF2">
    <property type="entry name" value="L-THREONINE 3-DEHYDROGENASE"/>
    <property type="match status" value="1"/>
</dbReference>
<evidence type="ECO:0000259" key="5">
    <source>
        <dbReference type="Pfam" id="PF00107"/>
    </source>
</evidence>
<evidence type="ECO:0000259" key="6">
    <source>
        <dbReference type="Pfam" id="PF08240"/>
    </source>
</evidence>
<dbReference type="SUPFAM" id="SSF51735">
    <property type="entry name" value="NAD(P)-binding Rossmann-fold domains"/>
    <property type="match status" value="1"/>
</dbReference>
<dbReference type="SUPFAM" id="SSF50129">
    <property type="entry name" value="GroES-like"/>
    <property type="match status" value="1"/>
</dbReference>
<evidence type="ECO:0000256" key="4">
    <source>
        <dbReference type="RuleBase" id="RU361277"/>
    </source>
</evidence>
<evidence type="ECO:0000256" key="3">
    <source>
        <dbReference type="ARBA" id="ARBA00023002"/>
    </source>
</evidence>
<comment type="similarity">
    <text evidence="4">Belongs to the zinc-containing alcohol dehydrogenase family.</text>
</comment>
<dbReference type="InterPro" id="IPR013154">
    <property type="entry name" value="ADH-like_N"/>
</dbReference>
<gene>
    <name evidence="7" type="ORF">HUG15_03210</name>
</gene>
<protein>
    <submittedName>
        <fullName evidence="7">Alcohol dehydrogenase catalytic domain-containing protein</fullName>
    </submittedName>
</protein>
<dbReference type="Pfam" id="PF08240">
    <property type="entry name" value="ADH_N"/>
    <property type="match status" value="1"/>
</dbReference>
<keyword evidence="3" id="KW-0560">Oxidoreductase</keyword>
<dbReference type="Pfam" id="PF00107">
    <property type="entry name" value="ADH_zinc_N"/>
    <property type="match status" value="1"/>
</dbReference>
<dbReference type="Gene3D" id="3.40.50.720">
    <property type="entry name" value="NAD(P)-binding Rossmann-like Domain"/>
    <property type="match status" value="1"/>
</dbReference>
<comment type="cofactor">
    <cofactor evidence="4">
        <name>Zn(2+)</name>
        <dbReference type="ChEBI" id="CHEBI:29105"/>
    </cofactor>
</comment>
<dbReference type="KEGG" id="scia:HUG15_03210"/>
<keyword evidence="1 4" id="KW-0479">Metal-binding</keyword>
<dbReference type="InterPro" id="IPR002328">
    <property type="entry name" value="ADH_Zn_CS"/>
</dbReference>
<name>A0A7T6Z0L7_9BACI</name>
<dbReference type="GO" id="GO:0016491">
    <property type="term" value="F:oxidoreductase activity"/>
    <property type="evidence" value="ECO:0007669"/>
    <property type="project" value="UniProtKB-KW"/>
</dbReference>
<dbReference type="InterPro" id="IPR036291">
    <property type="entry name" value="NAD(P)-bd_dom_sf"/>
</dbReference>
<reference evidence="7 8" key="1">
    <citation type="submission" date="2020-06" db="EMBL/GenBank/DDBJ databases">
        <title>Genomic analysis of Salicibibacter sp. NKC5-3.</title>
        <authorList>
            <person name="Oh Y.J."/>
        </authorList>
    </citation>
    <scope>NUCLEOTIDE SEQUENCE [LARGE SCALE GENOMIC DNA]</scope>
    <source>
        <strain evidence="7 8">NKC5-3</strain>
    </source>
</reference>
<dbReference type="InterPro" id="IPR050129">
    <property type="entry name" value="Zn_alcohol_dh"/>
</dbReference>
<evidence type="ECO:0000313" key="7">
    <source>
        <dbReference type="EMBL" id="QQK74709.1"/>
    </source>
</evidence>
<accession>A0A7T6Z0L7</accession>
<dbReference type="Gene3D" id="3.90.180.10">
    <property type="entry name" value="Medium-chain alcohol dehydrogenases, catalytic domain"/>
    <property type="match status" value="1"/>
</dbReference>
<feature type="domain" description="Alcohol dehydrogenase-like C-terminal" evidence="5">
    <location>
        <begin position="188"/>
        <end position="319"/>
    </location>
</feature>
<dbReference type="GO" id="GO:0008270">
    <property type="term" value="F:zinc ion binding"/>
    <property type="evidence" value="ECO:0007669"/>
    <property type="project" value="InterPro"/>
</dbReference>
<dbReference type="PANTHER" id="PTHR43401">
    <property type="entry name" value="L-THREONINE 3-DEHYDROGENASE"/>
    <property type="match status" value="1"/>
</dbReference>
<dbReference type="RefSeq" id="WP_200126971.1">
    <property type="nucleotide sequence ID" value="NZ_CP054705.1"/>
</dbReference>
<dbReference type="InterPro" id="IPR011032">
    <property type="entry name" value="GroES-like_sf"/>
</dbReference>